<dbReference type="InterPro" id="IPR002401">
    <property type="entry name" value="Cyt_P450_E_grp-I"/>
</dbReference>
<dbReference type="GO" id="GO:0007064">
    <property type="term" value="P:mitotic sister chromatid cohesion"/>
    <property type="evidence" value="ECO:0007669"/>
    <property type="project" value="InterPro"/>
</dbReference>
<keyword evidence="11" id="KW-0349">Heme</keyword>
<keyword evidence="6" id="KW-0862">Zinc</keyword>
<reference evidence="15 16" key="1">
    <citation type="submission" date="2017-03" db="EMBL/GenBank/DDBJ databases">
        <title>Genomes of endolithic fungi from Antarctica.</title>
        <authorList>
            <person name="Coleine C."/>
            <person name="Masonjones S."/>
            <person name="Stajich J.E."/>
        </authorList>
    </citation>
    <scope>NUCLEOTIDE SEQUENCE [LARGE SCALE GENOMIC DNA]</scope>
    <source>
        <strain evidence="15 16">CCFEE 5184</strain>
    </source>
</reference>
<comment type="similarity">
    <text evidence="4">Belongs to the zinc-containing alcohol dehydrogenase family.</text>
</comment>
<feature type="compositionally biased region" description="Basic and acidic residues" evidence="13">
    <location>
        <begin position="1522"/>
        <end position="1531"/>
    </location>
</feature>
<dbReference type="Pfam" id="PF25772">
    <property type="entry name" value="HEAT_RRP12_N"/>
    <property type="match status" value="1"/>
</dbReference>
<dbReference type="GO" id="GO:0016705">
    <property type="term" value="F:oxidoreductase activity, acting on paired donors, with incorporation or reduction of molecular oxygen"/>
    <property type="evidence" value="ECO:0007669"/>
    <property type="project" value="InterPro"/>
</dbReference>
<dbReference type="Pfam" id="PF09696">
    <property type="entry name" value="Ctf8"/>
    <property type="match status" value="1"/>
</dbReference>
<dbReference type="Pfam" id="PF08161">
    <property type="entry name" value="RRP12_HEAT"/>
    <property type="match status" value="1"/>
</dbReference>
<evidence type="ECO:0000313" key="15">
    <source>
        <dbReference type="EMBL" id="TKA83415.1"/>
    </source>
</evidence>
<feature type="compositionally biased region" description="Acidic residues" evidence="13">
    <location>
        <begin position="1685"/>
        <end position="1694"/>
    </location>
</feature>
<protein>
    <recommendedName>
        <fullName evidence="14">Enoyl reductase (ER) domain-containing protein</fullName>
    </recommendedName>
</protein>
<evidence type="ECO:0000256" key="4">
    <source>
        <dbReference type="ARBA" id="ARBA00008072"/>
    </source>
</evidence>
<feature type="coiled-coil region" evidence="12">
    <location>
        <begin position="685"/>
        <end position="716"/>
    </location>
</feature>
<dbReference type="Proteomes" id="UP000309340">
    <property type="component" value="Unassembled WGS sequence"/>
</dbReference>
<dbReference type="OrthoDB" id="2192888at2759"/>
<evidence type="ECO:0000256" key="10">
    <source>
        <dbReference type="ARBA" id="ARBA00023242"/>
    </source>
</evidence>
<dbReference type="Gene3D" id="1.25.10.10">
    <property type="entry name" value="Leucine-rich Repeat Variant"/>
    <property type="match status" value="2"/>
</dbReference>
<feature type="domain" description="Enoyl reductase (ER)" evidence="14">
    <location>
        <begin position="1854"/>
        <end position="2190"/>
    </location>
</feature>
<comment type="similarity">
    <text evidence="3">Belongs to the RRP12 family.</text>
</comment>
<dbReference type="SUPFAM" id="SSF48264">
    <property type="entry name" value="Cytochrome P450"/>
    <property type="match status" value="1"/>
</dbReference>
<evidence type="ECO:0000256" key="6">
    <source>
        <dbReference type="ARBA" id="ARBA00022833"/>
    </source>
</evidence>
<dbReference type="InterPro" id="IPR036291">
    <property type="entry name" value="NAD(P)-bd_dom_sf"/>
</dbReference>
<comment type="caution">
    <text evidence="15">The sequence shown here is derived from an EMBL/GenBank/DDBJ whole genome shotgun (WGS) entry which is preliminary data.</text>
</comment>
<dbReference type="SUPFAM" id="SSF50129">
    <property type="entry name" value="GroES-like"/>
    <property type="match status" value="1"/>
</dbReference>
<keyword evidence="12" id="KW-0175">Coiled coil</keyword>
<keyword evidence="8 11" id="KW-0408">Iron</keyword>
<dbReference type="Pfam" id="PF00067">
    <property type="entry name" value="p450"/>
    <property type="match status" value="2"/>
</dbReference>
<evidence type="ECO:0000256" key="11">
    <source>
        <dbReference type="PIRSR" id="PIRSR602401-1"/>
    </source>
</evidence>
<dbReference type="InterPro" id="IPR052087">
    <property type="entry name" value="RRP12"/>
</dbReference>
<comment type="subcellular location">
    <subcellularLocation>
        <location evidence="2">Nucleus</location>
    </subcellularLocation>
</comment>
<feature type="compositionally biased region" description="Pro residues" evidence="13">
    <location>
        <begin position="1"/>
        <end position="11"/>
    </location>
</feature>
<dbReference type="InterPro" id="IPR018607">
    <property type="entry name" value="Ctf8"/>
</dbReference>
<dbReference type="STRING" id="329884.A0A4U0Y6Z3"/>
<feature type="region of interest" description="Disordered" evidence="13">
    <location>
        <begin position="1503"/>
        <end position="1553"/>
    </location>
</feature>
<dbReference type="InterPro" id="IPR013149">
    <property type="entry name" value="ADH-like_C"/>
</dbReference>
<dbReference type="CDD" id="cd08297">
    <property type="entry name" value="CAD3"/>
    <property type="match status" value="1"/>
</dbReference>
<name>A0A4U0Y6Z3_9PEZI</name>
<proteinExistence type="inferred from homology"/>
<dbReference type="InterPro" id="IPR016024">
    <property type="entry name" value="ARM-type_fold"/>
</dbReference>
<dbReference type="Gene3D" id="1.10.630.10">
    <property type="entry name" value="Cytochrome P450"/>
    <property type="match status" value="2"/>
</dbReference>
<gene>
    <name evidence="15" type="ORF">B0A55_00350</name>
</gene>
<accession>A0A4U0Y6Z3</accession>
<dbReference type="SUPFAM" id="SSF51735">
    <property type="entry name" value="NAD(P)-binding Rossmann-fold domains"/>
    <property type="match status" value="1"/>
</dbReference>
<dbReference type="InterPro" id="IPR011989">
    <property type="entry name" value="ARM-like"/>
</dbReference>
<dbReference type="PRINTS" id="PR00463">
    <property type="entry name" value="EP450I"/>
</dbReference>
<dbReference type="GO" id="GO:0031390">
    <property type="term" value="C:Ctf18 RFC-like complex"/>
    <property type="evidence" value="ECO:0007669"/>
    <property type="project" value="InterPro"/>
</dbReference>
<dbReference type="PROSITE" id="PS00086">
    <property type="entry name" value="CYTOCHROME_P450"/>
    <property type="match status" value="1"/>
</dbReference>
<evidence type="ECO:0000259" key="14">
    <source>
        <dbReference type="SMART" id="SM00829"/>
    </source>
</evidence>
<feature type="compositionally biased region" description="Gly residues" evidence="13">
    <location>
        <begin position="1732"/>
        <end position="1741"/>
    </location>
</feature>
<dbReference type="EMBL" id="NAJQ01000009">
    <property type="protein sequence ID" value="TKA83415.1"/>
    <property type="molecule type" value="Genomic_DNA"/>
</dbReference>
<feature type="region of interest" description="Disordered" evidence="13">
    <location>
        <begin position="1172"/>
        <end position="1195"/>
    </location>
</feature>
<dbReference type="InterPro" id="IPR011032">
    <property type="entry name" value="GroES-like_sf"/>
</dbReference>
<dbReference type="SUPFAM" id="SSF48371">
    <property type="entry name" value="ARM repeat"/>
    <property type="match status" value="1"/>
</dbReference>
<dbReference type="Gene3D" id="3.40.50.720">
    <property type="entry name" value="NAD(P)-binding Rossmann-like Domain"/>
    <property type="match status" value="1"/>
</dbReference>
<dbReference type="InterPro" id="IPR057860">
    <property type="entry name" value="HEAT_RRP12_N"/>
</dbReference>
<keyword evidence="7" id="KW-0560">Oxidoreductase</keyword>
<dbReference type="InterPro" id="IPR013154">
    <property type="entry name" value="ADH-like_N"/>
</dbReference>
<dbReference type="InterPro" id="IPR001128">
    <property type="entry name" value="Cyt_P450"/>
</dbReference>
<evidence type="ECO:0000256" key="9">
    <source>
        <dbReference type="ARBA" id="ARBA00023027"/>
    </source>
</evidence>
<dbReference type="InterPro" id="IPR020843">
    <property type="entry name" value="ER"/>
</dbReference>
<dbReference type="SMART" id="SM00829">
    <property type="entry name" value="PKS_ER"/>
    <property type="match status" value="1"/>
</dbReference>
<organism evidence="15 16">
    <name type="scientific">Friedmanniomyces simplex</name>
    <dbReference type="NCBI Taxonomy" id="329884"/>
    <lineage>
        <taxon>Eukaryota</taxon>
        <taxon>Fungi</taxon>
        <taxon>Dikarya</taxon>
        <taxon>Ascomycota</taxon>
        <taxon>Pezizomycotina</taxon>
        <taxon>Dothideomycetes</taxon>
        <taxon>Dothideomycetidae</taxon>
        <taxon>Mycosphaerellales</taxon>
        <taxon>Teratosphaeriaceae</taxon>
        <taxon>Friedmanniomyces</taxon>
    </lineage>
</organism>
<dbReference type="GO" id="GO:0018455">
    <property type="term" value="F:alcohol dehydrogenase [NAD(P)+] activity"/>
    <property type="evidence" value="ECO:0007669"/>
    <property type="project" value="UniProtKB-ARBA"/>
</dbReference>
<keyword evidence="16" id="KW-1185">Reference proteome</keyword>
<dbReference type="InterPro" id="IPR017972">
    <property type="entry name" value="Cyt_P450_CS"/>
</dbReference>
<dbReference type="Gene3D" id="3.90.180.10">
    <property type="entry name" value="Medium-chain alcohol dehydrogenases, catalytic domain"/>
    <property type="match status" value="1"/>
</dbReference>
<dbReference type="GO" id="GO:0005506">
    <property type="term" value="F:iron ion binding"/>
    <property type="evidence" value="ECO:0007669"/>
    <property type="project" value="InterPro"/>
</dbReference>
<feature type="compositionally biased region" description="Low complexity" evidence="13">
    <location>
        <begin position="12"/>
        <end position="23"/>
    </location>
</feature>
<evidence type="ECO:0000256" key="3">
    <source>
        <dbReference type="ARBA" id="ARBA00007690"/>
    </source>
</evidence>
<evidence type="ECO:0000256" key="12">
    <source>
        <dbReference type="SAM" id="Coils"/>
    </source>
</evidence>
<feature type="region of interest" description="Disordered" evidence="13">
    <location>
        <begin position="1669"/>
        <end position="1755"/>
    </location>
</feature>
<sequence length="2193" mass="239428">MPAIPLHPPDPSRSTSSTTNPLPQLLQTPSGLAILEIQGTVHSTLSPQQLGPNDSIPLGKLSFPLYDPSLPANEDTSWQKRVYLYVGRHQRLTGEVRKLAKPIAVTQYGMAKIMDSLPLPTTSKPVVLTGTLTVLSALYALGKIVYKIYFHPLSKVPGPKLNALTRIPYVRHLLAGTTVTNVSKLHEKYGDVVRISPNEVSFISGETPWQDIYGFRTSKQKGHLNMPKDPAWYAKPPNGAPSIVLANDADHARARRTLAHAFSEKALAEQEPLVQDYVDQLADRLKEVTSKSSEPVDMVACLIVDKRLLAERLRYFDWVSGQTRKRVERETQRPDFMTYILKHNGEKGESPLSIKQMESNATLFLTAGCETTATMLSATTFQLLRNPAVMQKLKDEARGRWKTYSEITLEEVNKAPYLLAVLSEGLRYQPPAPVGFARKVGSGGEVVSGMYLPEGTSVSVSQYPTYNSARNFKDPAAFVPERWMGDPKYADDNRSSYQTFSFGPRNCLGKNLAYAEMRLIMAKISDPVVAKATERATDRRRLNAIEDTLRTQKSEPTSTAYFAALLSLLGQYISTEKGIVNKDVAYAVVYLLDLVTSHVPTPLLRSKFPQILTSLAPALTHPDAEAPLLRASSASSPRGAVGGLLALSMDQRPKVRKRAQDALENILRHPPPSPSLDHPAADMCAESALRSLQAAAEEANNKKRKQKHKVEEHAHDPNVMHALQLVKVIASAANGWPSKKIDALCALLLNISRGSNEYLTMAAFEVFEIIFAGLADQVSSAKLPRLLDAIKELQPSQNDSQLLPPWIAVLSRGYDVSAQIEPQETFEKLPVLFEMIAAFLASSSHNIRISASECLISLLNTCIPSSVLLEPSIMDDKVLERLAGTLRDLLSVKYQTAWMEVFNVMTAAFDVLRWSSHPLLKGVVQTVGDLRSNDSFSGKKEADAVLSAAIRAMGPDRLLTILPLNLVKPAAGQPGRAWLLPLMRDSVSNTRLAHFRSEMVPLSETMFQRVLNYGEREKTMDIKVFETVVSQIWACFPGYCELPLDLRESFDQSFAEMLSNLLYQQPQLRTDICKALQNLVETNKAIAELEGPEDDLVRQGRVTGDDARQNIGHLAGFAGNVLAVLFNVYSQTLPHNRGNLLQCINAYLSITPEAELTETFQRVGTMLESALEEAANPGEGKKKQQSSSEEAKNKMPPISQTLMDLVITMSIYLPRESFAGLFNMAKKIIQKQDDAQLQKKAYKLIPRLAESDIGRQALAERSVELQQLLMAAADKVSAPAKRDRMASLAQVVPFLPKDDLSFIPSVLPEVVIAVKEVNEKARTAAFDLLVRMGQAMSDGGMVVNAKVPHMPSDAPTVTAGLEEYFLMVSAGLAGSTPHMVSASITALTRLLYEFRTQLRQETVVNMVQTMDEFLENKNREIVRSVLGFVKVCVISLPTELMLPRLQTLVPNLVVWSHEHKAQFKAKVKHIFERMIRRFGVEVIERHTPEADRKLIANIRKTRDRRKRKKDAAGTEGEEDDVPEGRKGRFESEYDEAVYGSDEGGEGEESDISDDEVLGRAAEKGKRAKQGGRQYIVEDDEEPLDLLDRKALAHVSSTKPAKGRAVMDGTKRKANVDLDGKLVFNEDDDDDVVMAFDEAGMMNGQEPGDGTIEGGINAYVAALKGKDVPKRGERGKLKFSNKRTGDEEDEMDVDEREVASAMKQARGGASARGRGRAKQMPVRRGLGMDKAKGSGGGGGGVGVRKPQRGGFSHGVQGKRGRVEIQFPSEAFGGDEGEAFGLAKSIRRGESALDFGVLREPGRVDQTKVEGWRVGDMDLRRVGRSVPPGADHMPRMGSTGELPKTYKGVVYDEPGKVSTKIVDLDMPEPGPGEVLINLTHSGVCHSDLGVMTNRWAGLPAPTQAGQVGGHEGVGKIVKMGPGTEASSVKLGDRVGIKWISAICGSCPACLSGHDGVCFNQKVSGYYTPGTFQQYVLGPANYVTPVPESLPSDAAAPMLCAGVTVYSALRKSSAKSGDWVVLLGAGGGLGHLATQIASRGMGMRVIGIDAGSKEDLAKECGAEIFIDHTKGNAEEEVKKATGGLGAQAVLVLTASNAAYASGMGMLKFGGTLVCVGLPEGELKGIATAYPQFLVAKAQKIVGVAVGDRREAIETLEFAERGVVKTHFRTVKMDELTKVFEEMDRGELKGRVVLDLS</sequence>
<dbReference type="InterPro" id="IPR012978">
    <property type="entry name" value="HEAT_RRP12"/>
</dbReference>
<dbReference type="Pfam" id="PF08240">
    <property type="entry name" value="ADH_N"/>
    <property type="match status" value="1"/>
</dbReference>
<evidence type="ECO:0000256" key="5">
    <source>
        <dbReference type="ARBA" id="ARBA00022723"/>
    </source>
</evidence>
<feature type="binding site" description="axial binding residue" evidence="11">
    <location>
        <position position="507"/>
    </location>
    <ligand>
        <name>heme</name>
        <dbReference type="ChEBI" id="CHEBI:30413"/>
    </ligand>
    <ligandPart>
        <name>Fe</name>
        <dbReference type="ChEBI" id="CHEBI:18248"/>
    </ligandPart>
</feature>
<evidence type="ECO:0000256" key="8">
    <source>
        <dbReference type="ARBA" id="ARBA00023004"/>
    </source>
</evidence>
<dbReference type="PANTHER" id="PTHR48287">
    <property type="entry name" value="ARM REPEAT SUPERFAMILY PROTEIN"/>
    <property type="match status" value="1"/>
</dbReference>
<dbReference type="InterPro" id="IPR036396">
    <property type="entry name" value="Cyt_P450_sf"/>
</dbReference>
<feature type="region of interest" description="Disordered" evidence="13">
    <location>
        <begin position="1"/>
        <end position="23"/>
    </location>
</feature>
<dbReference type="GO" id="GO:0020037">
    <property type="term" value="F:heme binding"/>
    <property type="evidence" value="ECO:0007669"/>
    <property type="project" value="InterPro"/>
</dbReference>
<feature type="region of interest" description="Disordered" evidence="13">
    <location>
        <begin position="1821"/>
        <end position="1843"/>
    </location>
</feature>
<dbReference type="PANTHER" id="PTHR48287:SF1">
    <property type="entry name" value="ARM REPEAT SUPERFAMILY PROTEIN"/>
    <property type="match status" value="1"/>
</dbReference>
<evidence type="ECO:0000256" key="13">
    <source>
        <dbReference type="SAM" id="MobiDB-lite"/>
    </source>
</evidence>
<keyword evidence="5 11" id="KW-0479">Metal-binding</keyword>
<keyword evidence="10" id="KW-0539">Nucleus</keyword>
<evidence type="ECO:0000256" key="7">
    <source>
        <dbReference type="ARBA" id="ARBA00023002"/>
    </source>
</evidence>
<evidence type="ECO:0000256" key="2">
    <source>
        <dbReference type="ARBA" id="ARBA00004123"/>
    </source>
</evidence>
<keyword evidence="9" id="KW-0520">NAD</keyword>
<comment type="cofactor">
    <cofactor evidence="11">
        <name>heme</name>
        <dbReference type="ChEBI" id="CHEBI:30413"/>
    </cofactor>
</comment>
<feature type="compositionally biased region" description="Acidic residues" evidence="13">
    <location>
        <begin position="1542"/>
        <end position="1553"/>
    </location>
</feature>
<dbReference type="Pfam" id="PF00107">
    <property type="entry name" value="ADH_zinc_N"/>
    <property type="match status" value="1"/>
</dbReference>
<comment type="cofactor">
    <cofactor evidence="1">
        <name>Zn(2+)</name>
        <dbReference type="ChEBI" id="CHEBI:29105"/>
    </cofactor>
</comment>
<dbReference type="PRINTS" id="PR00385">
    <property type="entry name" value="P450"/>
</dbReference>
<dbReference type="FunFam" id="3.40.50.720:FF:000039">
    <property type="entry name" value="Alcohol dehydrogenase AdhP"/>
    <property type="match status" value="1"/>
</dbReference>
<dbReference type="CDD" id="cd11058">
    <property type="entry name" value="CYP60B-like"/>
    <property type="match status" value="1"/>
</dbReference>
<evidence type="ECO:0000313" key="16">
    <source>
        <dbReference type="Proteomes" id="UP000309340"/>
    </source>
</evidence>
<dbReference type="GO" id="GO:0004497">
    <property type="term" value="F:monooxygenase activity"/>
    <property type="evidence" value="ECO:0007669"/>
    <property type="project" value="InterPro"/>
</dbReference>
<evidence type="ECO:0000256" key="1">
    <source>
        <dbReference type="ARBA" id="ARBA00001947"/>
    </source>
</evidence>